<dbReference type="OrthoDB" id="10364054at2759"/>
<keyword evidence="2" id="KW-1185">Reference proteome</keyword>
<evidence type="ECO:0000313" key="1">
    <source>
        <dbReference type="EMBL" id="KAG8486425.1"/>
    </source>
</evidence>
<protein>
    <submittedName>
        <fullName evidence="1">Uncharacterized protein</fullName>
    </submittedName>
</protein>
<dbReference type="AlphaFoldDB" id="A0A8J6CY18"/>
<reference evidence="1 2" key="1">
    <citation type="journal article" date="2021" name="bioRxiv">
        <title>The Gossypium anomalum genome as a resource for cotton improvement and evolutionary analysis of hybrid incompatibility.</title>
        <authorList>
            <person name="Grover C.E."/>
            <person name="Yuan D."/>
            <person name="Arick M.A."/>
            <person name="Miller E.R."/>
            <person name="Hu G."/>
            <person name="Peterson D.G."/>
            <person name="Wendel J.F."/>
            <person name="Udall J.A."/>
        </authorList>
    </citation>
    <scope>NUCLEOTIDE SEQUENCE [LARGE SCALE GENOMIC DNA]</scope>
    <source>
        <strain evidence="1">JFW-Udall</strain>
        <tissue evidence="1">Leaf</tissue>
    </source>
</reference>
<sequence>MLVVPSPFIPNFKSKEYICTVDSRLVCNLQQYLHFKAKTSKNQDKIPGRGIYSFLFYCMR</sequence>
<dbReference type="EMBL" id="JAHUZN010000008">
    <property type="protein sequence ID" value="KAG8486425.1"/>
    <property type="molecule type" value="Genomic_DNA"/>
</dbReference>
<comment type="caution">
    <text evidence="1">The sequence shown here is derived from an EMBL/GenBank/DDBJ whole genome shotgun (WGS) entry which is preliminary data.</text>
</comment>
<dbReference type="Proteomes" id="UP000701853">
    <property type="component" value="Chromosome 8"/>
</dbReference>
<evidence type="ECO:0000313" key="2">
    <source>
        <dbReference type="Proteomes" id="UP000701853"/>
    </source>
</evidence>
<accession>A0A8J6CY18</accession>
<name>A0A8J6CY18_9ROSI</name>
<gene>
    <name evidence="1" type="ORF">CXB51_019922</name>
</gene>
<organism evidence="1 2">
    <name type="scientific">Gossypium anomalum</name>
    <dbReference type="NCBI Taxonomy" id="47600"/>
    <lineage>
        <taxon>Eukaryota</taxon>
        <taxon>Viridiplantae</taxon>
        <taxon>Streptophyta</taxon>
        <taxon>Embryophyta</taxon>
        <taxon>Tracheophyta</taxon>
        <taxon>Spermatophyta</taxon>
        <taxon>Magnoliopsida</taxon>
        <taxon>eudicotyledons</taxon>
        <taxon>Gunneridae</taxon>
        <taxon>Pentapetalae</taxon>
        <taxon>rosids</taxon>
        <taxon>malvids</taxon>
        <taxon>Malvales</taxon>
        <taxon>Malvaceae</taxon>
        <taxon>Malvoideae</taxon>
        <taxon>Gossypium</taxon>
    </lineage>
</organism>
<proteinExistence type="predicted"/>